<dbReference type="PANTHER" id="PTHR46766">
    <property type="entry name" value="GLUTAMINE-RICH PROTEIN 2"/>
    <property type="match status" value="1"/>
</dbReference>
<dbReference type="OrthoDB" id="4753184at2"/>
<keyword evidence="6" id="KW-1185">Reference proteome</keyword>
<reference evidence="5 6" key="1">
    <citation type="submission" date="2016-01" db="EMBL/GenBank/DDBJ databases">
        <title>The new phylogeny of the genus Mycobacterium.</title>
        <authorList>
            <person name="Tarcisio F."/>
            <person name="Conor M."/>
            <person name="Antonella G."/>
            <person name="Elisabetta G."/>
            <person name="Giulia F.S."/>
            <person name="Sara T."/>
            <person name="Anna F."/>
            <person name="Clotilde B."/>
            <person name="Roberto B."/>
            <person name="Veronica D.S."/>
            <person name="Fabio R."/>
            <person name="Monica P."/>
            <person name="Olivier J."/>
            <person name="Enrico T."/>
            <person name="Nicola S."/>
        </authorList>
    </citation>
    <scope>NUCLEOTIDE SEQUENCE [LARGE SCALE GENOMIC DNA]</scope>
    <source>
        <strain evidence="5 6">DSM 44153</strain>
    </source>
</reference>
<comment type="similarity">
    <text evidence="1">Belongs to the mycobacterial PPE family.</text>
</comment>
<evidence type="ECO:0000256" key="1">
    <source>
        <dbReference type="ARBA" id="ARBA00010652"/>
    </source>
</evidence>
<evidence type="ECO:0008006" key="7">
    <source>
        <dbReference type="Google" id="ProtNLM"/>
    </source>
</evidence>
<dbReference type="Proteomes" id="UP000193090">
    <property type="component" value="Unassembled WGS sequence"/>
</dbReference>
<dbReference type="InterPro" id="IPR038332">
    <property type="entry name" value="PPE_sf"/>
</dbReference>
<feature type="domain" description="PPE family C-terminal" evidence="4">
    <location>
        <begin position="314"/>
        <end position="377"/>
    </location>
</feature>
<feature type="region of interest" description="Disordered" evidence="2">
    <location>
        <begin position="380"/>
        <end position="417"/>
    </location>
</feature>
<dbReference type="STRING" id="1798.AWC30_11450"/>
<proteinExistence type="inferred from homology"/>
<evidence type="ECO:0000256" key="2">
    <source>
        <dbReference type="SAM" id="MobiDB-lite"/>
    </source>
</evidence>
<dbReference type="Pfam" id="PF12484">
    <property type="entry name" value="PPE-SVP"/>
    <property type="match status" value="1"/>
</dbReference>
<evidence type="ECO:0000259" key="4">
    <source>
        <dbReference type="Pfam" id="PF12484"/>
    </source>
</evidence>
<comment type="caution">
    <text evidence="5">The sequence shown here is derived from an EMBL/GenBank/DDBJ whole genome shotgun (WGS) entry which is preliminary data.</text>
</comment>
<evidence type="ECO:0000313" key="6">
    <source>
        <dbReference type="Proteomes" id="UP000193090"/>
    </source>
</evidence>
<dbReference type="GO" id="GO:0052572">
    <property type="term" value="P:response to host immune response"/>
    <property type="evidence" value="ECO:0007669"/>
    <property type="project" value="TreeGrafter"/>
</dbReference>
<dbReference type="FunFam" id="1.20.1260.20:FF:000001">
    <property type="entry name" value="PPE family protein PPE41"/>
    <property type="match status" value="1"/>
</dbReference>
<dbReference type="EMBL" id="LQPZ01000029">
    <property type="protein sequence ID" value="ORX03134.1"/>
    <property type="molecule type" value="Genomic_DNA"/>
</dbReference>
<sequence length="417" mass="40113">MDFAAIPPEIISTAMYTGPGSAPMLAAATSWSGLGSELGTAAASYQAVVTALTTEEWQGPASAAMAAALAPYLAWMNSTAEAAEVAAAQAMASAAAFESAHAMTVPPPVIAANRAQLAALVATNLLGQNSAAIAANEALYGEMWAQDASAMYGYAASSAAAARLQPLTAPHGPTAAPAGFAAAGAPAAGGQAGLSQLVAGLPTLMSGLTTPTVSPLAAATDPVSGFLGDIINSTQNIGIWNGLQTITGAAGNILAWNLFAGITAAVRAGDAAGVAPAGAAAAGGATAPAWAGGGGAAAAGGAEMAASADLAPASAALGEAYTVDGLAVPPSWGAAVPDDVDAVALASAAGPAAADPGVAVPTGGSGLAAASMAPLALRGVRQSATSSKSLLGRSRVRKRRTGRPDKSRRAQPPKKTD</sequence>
<dbReference type="PANTHER" id="PTHR46766:SF1">
    <property type="entry name" value="GLUTAMINE-RICH PROTEIN 2"/>
    <property type="match status" value="1"/>
</dbReference>
<dbReference type="InterPro" id="IPR022171">
    <property type="entry name" value="PPE_C"/>
</dbReference>
<accession>A0A1X2EID6</accession>
<organism evidence="5 6">
    <name type="scientific">Mycolicibacillus trivialis</name>
    <dbReference type="NCBI Taxonomy" id="1798"/>
    <lineage>
        <taxon>Bacteria</taxon>
        <taxon>Bacillati</taxon>
        <taxon>Actinomycetota</taxon>
        <taxon>Actinomycetes</taxon>
        <taxon>Mycobacteriales</taxon>
        <taxon>Mycobacteriaceae</taxon>
        <taxon>Mycolicibacillus</taxon>
    </lineage>
</organism>
<dbReference type="AlphaFoldDB" id="A0A1X2EID6"/>
<feature type="domain" description="PPE" evidence="3">
    <location>
        <begin position="2"/>
        <end position="164"/>
    </location>
</feature>
<gene>
    <name evidence="5" type="ORF">AWC30_11450</name>
</gene>
<dbReference type="Gene3D" id="1.20.1260.20">
    <property type="entry name" value="PPE superfamily"/>
    <property type="match status" value="1"/>
</dbReference>
<dbReference type="RefSeq" id="WP_085110324.1">
    <property type="nucleotide sequence ID" value="NZ_LQPZ01000029.1"/>
</dbReference>
<protein>
    <recommendedName>
        <fullName evidence="7">PPE family domain-containing protein</fullName>
    </recommendedName>
</protein>
<evidence type="ECO:0000313" key="5">
    <source>
        <dbReference type="EMBL" id="ORX03134.1"/>
    </source>
</evidence>
<name>A0A1X2EID6_9MYCO</name>
<evidence type="ECO:0000259" key="3">
    <source>
        <dbReference type="Pfam" id="PF00823"/>
    </source>
</evidence>
<dbReference type="Pfam" id="PF00823">
    <property type="entry name" value="PPE"/>
    <property type="match status" value="1"/>
</dbReference>
<feature type="compositionally biased region" description="Basic and acidic residues" evidence="2">
    <location>
        <begin position="402"/>
        <end position="417"/>
    </location>
</feature>
<dbReference type="InterPro" id="IPR000030">
    <property type="entry name" value="PPE_dom"/>
</dbReference>
<dbReference type="SUPFAM" id="SSF140459">
    <property type="entry name" value="PE/PPE dimer-like"/>
    <property type="match status" value="1"/>
</dbReference>